<evidence type="ECO:0000313" key="3">
    <source>
        <dbReference type="Proteomes" id="UP000250088"/>
    </source>
</evidence>
<evidence type="ECO:0000313" key="2">
    <source>
        <dbReference type="EMBL" id="ARS91649.1"/>
    </source>
</evidence>
<dbReference type="InterPro" id="IPR058465">
    <property type="entry name" value="DUF8152"/>
</dbReference>
<organism evidence="2 3">
    <name type="scientific">Natrarchaeobaculum aegyptiacum</name>
    <dbReference type="NCBI Taxonomy" id="745377"/>
    <lineage>
        <taxon>Archaea</taxon>
        <taxon>Methanobacteriati</taxon>
        <taxon>Methanobacteriota</taxon>
        <taxon>Stenosarchaea group</taxon>
        <taxon>Halobacteria</taxon>
        <taxon>Halobacteriales</taxon>
        <taxon>Natrialbaceae</taxon>
        <taxon>Natrarchaeobaculum</taxon>
    </lineage>
</organism>
<keyword evidence="3" id="KW-1185">Reference proteome</keyword>
<dbReference type="Pfam" id="PF26479">
    <property type="entry name" value="DUF8152"/>
    <property type="match status" value="1"/>
</dbReference>
<reference evidence="3" key="1">
    <citation type="submission" date="2017-02" db="EMBL/GenBank/DDBJ databases">
        <title>Natronthermophilus aegyptiacus gen. nov.,sp. nov., an aerobic, extremely halophilic alkalithermophilic archaeon isolated from the athalassohaline Wadi An Natrun, Egypt.</title>
        <authorList>
            <person name="Zhao B."/>
        </authorList>
    </citation>
    <scope>NUCLEOTIDE SEQUENCE [LARGE SCALE GENOMIC DNA]</scope>
    <source>
        <strain evidence="3">JW/NM-HA 15</strain>
    </source>
</reference>
<dbReference type="Proteomes" id="UP000250088">
    <property type="component" value="Chromosome"/>
</dbReference>
<evidence type="ECO:0000259" key="1">
    <source>
        <dbReference type="Pfam" id="PF26479"/>
    </source>
</evidence>
<accession>A0A2Z2HWC6</accession>
<gene>
    <name evidence="2" type="ORF">B1756_03020</name>
</gene>
<dbReference type="EMBL" id="CP019893">
    <property type="protein sequence ID" value="ARS91649.1"/>
    <property type="molecule type" value="Genomic_DNA"/>
</dbReference>
<feature type="domain" description="DUF8152" evidence="1">
    <location>
        <begin position="10"/>
        <end position="91"/>
    </location>
</feature>
<dbReference type="AlphaFoldDB" id="A0A2Z2HWC6"/>
<protein>
    <recommendedName>
        <fullName evidence="1">DUF8152 domain-containing protein</fullName>
    </recommendedName>
</protein>
<dbReference type="OrthoDB" id="204708at2157"/>
<proteinExistence type="predicted"/>
<dbReference type="KEGG" id="naj:B1756_03020"/>
<name>A0A2Z2HWC6_9EURY</name>
<sequence length="92" mass="10437">MDEHALEERLARLRYHLEATGELPIDRRSNRWLGEAESIARDLATSDLDRETVARRVSKISGLLAEVEETGHDEADQHLAAARRECTDLLES</sequence>